<accession>A0A375FW79</accession>
<name>A0A375FW79_9BURK</name>
<protein>
    <submittedName>
        <fullName evidence="1">Uncharacterized protein</fullName>
    </submittedName>
</protein>
<sequence length="32" mass="3530">MHKMDDDVDAIKHPIKIGIVVEIANDILDTIG</sequence>
<organism evidence="1 3">
    <name type="scientific">Cupriavidus oxalaticus</name>
    <dbReference type="NCBI Taxonomy" id="96344"/>
    <lineage>
        <taxon>Bacteria</taxon>
        <taxon>Pseudomonadati</taxon>
        <taxon>Pseudomonadota</taxon>
        <taxon>Betaproteobacteria</taxon>
        <taxon>Burkholderiales</taxon>
        <taxon>Burkholderiaceae</taxon>
        <taxon>Cupriavidus</taxon>
    </lineage>
</organism>
<evidence type="ECO:0000313" key="2">
    <source>
        <dbReference type="EMBL" id="SPC14285.1"/>
    </source>
</evidence>
<gene>
    <name evidence="2" type="ORF">CO2235_200141</name>
    <name evidence="1" type="ORF">CO2235_U850023</name>
</gene>
<comment type="caution">
    <text evidence="1">The sequence shown here is derived from an EMBL/GenBank/DDBJ whole genome shotgun (WGS) entry which is preliminary data.</text>
</comment>
<dbReference type="EMBL" id="OGUS01000121">
    <property type="protein sequence ID" value="SPC14285.1"/>
    <property type="molecule type" value="Genomic_DNA"/>
</dbReference>
<dbReference type="AlphaFoldDB" id="A0A375FW79"/>
<evidence type="ECO:0000313" key="1">
    <source>
        <dbReference type="EMBL" id="SPC08531.1"/>
    </source>
</evidence>
<reference evidence="3" key="2">
    <citation type="submission" date="2018-01" db="EMBL/GenBank/DDBJ databases">
        <authorList>
            <person name="Gaut B.S."/>
            <person name="Morton B.R."/>
            <person name="Clegg M.T."/>
            <person name="Duvall M.R."/>
        </authorList>
    </citation>
    <scope>NUCLEOTIDE SEQUENCE [LARGE SCALE GENOMIC DNA]</scope>
</reference>
<dbReference type="Proteomes" id="UP000256862">
    <property type="component" value="Chromosome CO2235"/>
</dbReference>
<evidence type="ECO:0000313" key="3">
    <source>
        <dbReference type="Proteomes" id="UP000256862"/>
    </source>
</evidence>
<reference evidence="1" key="1">
    <citation type="submission" date="2018-01" db="EMBL/GenBank/DDBJ databases">
        <authorList>
            <person name="Clerissi C."/>
        </authorList>
    </citation>
    <scope>NUCLEOTIDE SEQUENCE</scope>
    <source>
        <strain evidence="1">Cupriavidus oxalaticus LMG 2235</strain>
    </source>
</reference>
<proteinExistence type="predicted"/>
<dbReference type="EMBL" id="OGUS01000093">
    <property type="protein sequence ID" value="SPC08531.1"/>
    <property type="molecule type" value="Genomic_DNA"/>
</dbReference>